<dbReference type="GO" id="GO:0047575">
    <property type="term" value="F:4-carboxymuconolactone decarboxylase activity"/>
    <property type="evidence" value="ECO:0007669"/>
    <property type="project" value="UniProtKB-EC"/>
</dbReference>
<dbReference type="Pfam" id="PF02627">
    <property type="entry name" value="CMD"/>
    <property type="match status" value="1"/>
</dbReference>
<reference evidence="2" key="1">
    <citation type="submission" date="2018-06" db="EMBL/GenBank/DDBJ databases">
        <authorList>
            <person name="Zhirakovskaya E."/>
        </authorList>
    </citation>
    <scope>NUCLEOTIDE SEQUENCE</scope>
</reference>
<dbReference type="EC" id="4.1.1.44" evidence="2"/>
<dbReference type="PANTHER" id="PTHR34846">
    <property type="entry name" value="4-CARBOXYMUCONOLACTONE DECARBOXYLASE FAMILY PROTEIN (AFU_ORTHOLOGUE AFUA_6G11590)"/>
    <property type="match status" value="1"/>
</dbReference>
<feature type="domain" description="Carboxymuconolactone decarboxylase-like" evidence="1">
    <location>
        <begin position="44"/>
        <end position="128"/>
    </location>
</feature>
<organism evidence="2">
    <name type="scientific">hydrothermal vent metagenome</name>
    <dbReference type="NCBI Taxonomy" id="652676"/>
    <lineage>
        <taxon>unclassified sequences</taxon>
        <taxon>metagenomes</taxon>
        <taxon>ecological metagenomes</taxon>
    </lineage>
</organism>
<name>A0A3B0S3N4_9ZZZZ</name>
<dbReference type="InterPro" id="IPR029032">
    <property type="entry name" value="AhpD-like"/>
</dbReference>
<dbReference type="Gene3D" id="1.20.1290.10">
    <property type="entry name" value="AhpD-like"/>
    <property type="match status" value="1"/>
</dbReference>
<evidence type="ECO:0000259" key="1">
    <source>
        <dbReference type="Pfam" id="PF02627"/>
    </source>
</evidence>
<dbReference type="SUPFAM" id="SSF69118">
    <property type="entry name" value="AhpD-like"/>
    <property type="match status" value="1"/>
</dbReference>
<dbReference type="InterPro" id="IPR003779">
    <property type="entry name" value="CMD-like"/>
</dbReference>
<dbReference type="EMBL" id="UOEF01000307">
    <property type="protein sequence ID" value="VAW00601.1"/>
    <property type="molecule type" value="Genomic_DNA"/>
</dbReference>
<evidence type="ECO:0000313" key="2">
    <source>
        <dbReference type="EMBL" id="VAW00601.1"/>
    </source>
</evidence>
<protein>
    <submittedName>
        <fullName evidence="2">Carboxymuconolactone decarboxylase</fullName>
        <ecNumber evidence="2">4.1.1.44</ecNumber>
    </submittedName>
</protein>
<proteinExistence type="predicted"/>
<accession>A0A3B0S3N4</accession>
<gene>
    <name evidence="2" type="ORF">MNBD_ALPHA04-1225</name>
</gene>
<keyword evidence="2" id="KW-0456">Lyase</keyword>
<dbReference type="GO" id="GO:0051920">
    <property type="term" value="F:peroxiredoxin activity"/>
    <property type="evidence" value="ECO:0007669"/>
    <property type="project" value="InterPro"/>
</dbReference>
<sequence length="187" mass="21098">MRLNKPRIAPLTDAEIGDEHRAMMDERFRQGGIFNIFRTLLKAPKAFKAFMWWGGYILSDHNSLVPREREIIILRTGYNWKSGYEWAQHVRIGIDAGLTDAEIERIKAGPSADGWTPMEAAMLRATDELTSGGFVSDATWQDLSGLSEKQRMDLVMTVGQYTQVSMMLNSFGVQLDDGLELDPDLQA</sequence>
<dbReference type="AlphaFoldDB" id="A0A3B0S3N4"/>
<dbReference type="PANTHER" id="PTHR34846:SF5">
    <property type="entry name" value="CARBOXYMUCONOLACTONE DECARBOXYLASE-LIKE DOMAIN-CONTAINING PROTEIN"/>
    <property type="match status" value="1"/>
</dbReference>